<keyword evidence="6" id="KW-0067">ATP-binding</keyword>
<evidence type="ECO:0000256" key="6">
    <source>
        <dbReference type="ARBA" id="ARBA00022840"/>
    </source>
</evidence>
<dbReference type="InterPro" id="IPR003593">
    <property type="entry name" value="AAA+_ATPase"/>
</dbReference>
<evidence type="ECO:0000256" key="8">
    <source>
        <dbReference type="ARBA" id="ARBA00023136"/>
    </source>
</evidence>
<keyword evidence="7 9" id="KW-1133">Transmembrane helix</keyword>
<keyword evidence="4 9" id="KW-0812">Transmembrane</keyword>
<proteinExistence type="inferred from homology"/>
<comment type="caution">
    <text evidence="11">The sequence shown here is derived from an EMBL/GenBank/DDBJ whole genome shotgun (WGS) entry which is preliminary data.</text>
</comment>
<feature type="transmembrane region" description="Helical" evidence="9">
    <location>
        <begin position="327"/>
        <end position="351"/>
    </location>
</feature>
<dbReference type="Pfam" id="PF00005">
    <property type="entry name" value="ABC_tran"/>
    <property type="match status" value="1"/>
</dbReference>
<dbReference type="GO" id="GO:0016887">
    <property type="term" value="F:ATP hydrolysis activity"/>
    <property type="evidence" value="ECO:0007669"/>
    <property type="project" value="InterPro"/>
</dbReference>
<evidence type="ECO:0000256" key="9">
    <source>
        <dbReference type="SAM" id="Phobius"/>
    </source>
</evidence>
<evidence type="ECO:0000256" key="5">
    <source>
        <dbReference type="ARBA" id="ARBA00022741"/>
    </source>
</evidence>
<evidence type="ECO:0000256" key="7">
    <source>
        <dbReference type="ARBA" id="ARBA00022989"/>
    </source>
</evidence>
<evidence type="ECO:0000313" key="12">
    <source>
        <dbReference type="Proteomes" id="UP001295684"/>
    </source>
</evidence>
<comment type="similarity">
    <text evidence="2">Belongs to the ABC transporter superfamily. ABCA family.</text>
</comment>
<evidence type="ECO:0000256" key="4">
    <source>
        <dbReference type="ARBA" id="ARBA00022692"/>
    </source>
</evidence>
<dbReference type="PROSITE" id="PS50893">
    <property type="entry name" value="ABC_TRANSPORTER_2"/>
    <property type="match status" value="1"/>
</dbReference>
<keyword evidence="5" id="KW-0547">Nucleotide-binding</keyword>
<dbReference type="InterPro" id="IPR027417">
    <property type="entry name" value="P-loop_NTPase"/>
</dbReference>
<dbReference type="AlphaFoldDB" id="A0AAD1Y205"/>
<dbReference type="GO" id="GO:0140359">
    <property type="term" value="F:ABC-type transporter activity"/>
    <property type="evidence" value="ECO:0007669"/>
    <property type="project" value="InterPro"/>
</dbReference>
<reference evidence="11" key="1">
    <citation type="submission" date="2023-07" db="EMBL/GenBank/DDBJ databases">
        <authorList>
            <consortium name="AG Swart"/>
            <person name="Singh M."/>
            <person name="Singh A."/>
            <person name="Seah K."/>
            <person name="Emmerich C."/>
        </authorList>
    </citation>
    <scope>NUCLEOTIDE SEQUENCE</scope>
    <source>
        <strain evidence="11">DP1</strain>
    </source>
</reference>
<feature type="transmembrane region" description="Helical" evidence="9">
    <location>
        <begin position="397"/>
        <end position="423"/>
    </location>
</feature>
<keyword evidence="3" id="KW-0813">Transport</keyword>
<dbReference type="SUPFAM" id="SSF52540">
    <property type="entry name" value="P-loop containing nucleoside triphosphate hydrolases"/>
    <property type="match status" value="1"/>
</dbReference>
<name>A0AAD1Y205_EUPCR</name>
<feature type="domain" description="ABC transporter" evidence="10">
    <location>
        <begin position="580"/>
        <end position="816"/>
    </location>
</feature>
<dbReference type="Pfam" id="PF12698">
    <property type="entry name" value="ABC2_membrane_3"/>
    <property type="match status" value="1"/>
</dbReference>
<dbReference type="Gene3D" id="3.40.50.300">
    <property type="entry name" value="P-loop containing nucleotide triphosphate hydrolases"/>
    <property type="match status" value="1"/>
</dbReference>
<gene>
    <name evidence="11" type="ORF">ECRASSUSDP1_LOCUS24211</name>
</gene>
<dbReference type="CDD" id="cd03263">
    <property type="entry name" value="ABC_subfamily_A"/>
    <property type="match status" value="1"/>
</dbReference>
<comment type="subcellular location">
    <subcellularLocation>
        <location evidence="1">Membrane</location>
        <topology evidence="1">Multi-pass membrane protein</topology>
    </subcellularLocation>
</comment>
<dbReference type="GO" id="GO:0016020">
    <property type="term" value="C:membrane"/>
    <property type="evidence" value="ECO:0007669"/>
    <property type="project" value="UniProtKB-SubCell"/>
</dbReference>
<evidence type="ECO:0000256" key="3">
    <source>
        <dbReference type="ARBA" id="ARBA00022448"/>
    </source>
</evidence>
<evidence type="ECO:0000256" key="1">
    <source>
        <dbReference type="ARBA" id="ARBA00004141"/>
    </source>
</evidence>
<dbReference type="InterPro" id="IPR026082">
    <property type="entry name" value="ABCA"/>
</dbReference>
<protein>
    <recommendedName>
        <fullName evidence="10">ABC transporter domain-containing protein</fullName>
    </recommendedName>
</protein>
<evidence type="ECO:0000313" key="11">
    <source>
        <dbReference type="EMBL" id="CAI2382726.1"/>
    </source>
</evidence>
<keyword evidence="12" id="KW-1185">Reference proteome</keyword>
<dbReference type="InterPro" id="IPR013525">
    <property type="entry name" value="ABC2_TM"/>
</dbReference>
<feature type="transmembrane region" description="Helical" evidence="9">
    <location>
        <begin position="429"/>
        <end position="450"/>
    </location>
</feature>
<accession>A0AAD1Y205</accession>
<evidence type="ECO:0000259" key="10">
    <source>
        <dbReference type="PROSITE" id="PS50893"/>
    </source>
</evidence>
<dbReference type="FunFam" id="3.40.50.300:FF:000335">
    <property type="entry name" value="ATP binding cassette subfamily A member 5"/>
    <property type="match status" value="1"/>
</dbReference>
<keyword evidence="8 9" id="KW-0472">Membrane</keyword>
<feature type="transmembrane region" description="Helical" evidence="9">
    <location>
        <begin position="288"/>
        <end position="306"/>
    </location>
</feature>
<feature type="transmembrane region" description="Helical" evidence="9">
    <location>
        <begin position="500"/>
        <end position="520"/>
    </location>
</feature>
<dbReference type="InterPro" id="IPR003439">
    <property type="entry name" value="ABC_transporter-like_ATP-bd"/>
</dbReference>
<feature type="transmembrane region" description="Helical" evidence="9">
    <location>
        <begin position="29"/>
        <end position="51"/>
    </location>
</feature>
<sequence>MAICTSAQKHSLCILLRKNLIILWKSKRLLLFFFLAPILACGFLVYIQMVMNKLIKHEEPEPGVIGSYKLPRCQPEEDCITVGFSIVDPTLEEDEHNCIPSFYEGNLRNVCIMPHISFEEYIRTHQTAQWVNHTLHYVAQTNGLKFGTDIQQITIGRSSRIKDYFLNNCNKTSFGIAFCMTYWDSKYVNIPCHYGDASNSDREMMFYSLIFNSTLASESLVENSTDTMMHDKDLLRLKQSVDNGILDYLSNKNGQEASPRINISSSHYPTPVDRFIEGLNVTAFMGSYWFNLPCIISFLAIVILVINEKEHKLRQGLNVIGVSHKLYWAHWVITGMGLSLINTLTLIISGIAFRVEFFYNTNFMILFIMLFIYNQCLCFTGFTLCTLAPSKIVAYTLCYSIILAALLIQFAFSFDSIVLVLFFAEGTSIIVKIIRTILFLVYPPFTYGILFMQIMRVATMHFNSNYQSFVPGKFFSWGDLLFEEQDAIVTGLKYHVISPLASFGFLLFNLVLYMTLTWYFDHVVTSNRGVIYSKLFCCRKSYWKKLCKNNKDDFYRRYSTDDDSSEIEIRKETSSNQVAIDIKGLTKTYKYCVCSRNFRRVCSAVKPTTLQIFEKELFCILGHNGAGKSTLINMLIGILPPTSNTATLLGLDILEDIEDARRYLGVVPQFDILWENLTVNQNMEIYCGLKNVDPKVTIPEKLVAVNLSDCRTLLVKQMSGGMKRRLSLAMSLIGNPKIIFMDEPTSGMDPVIRKQVWEVIREIKKNCTIVLTTHSMEEAEVLSDRVGIMVSGKFEAVDTSLGLKKRYNEGYKLNLIVQRKNSEEVVELIQDIIPDCLLLSQKGECLIFTLKQEELTEVVNDLDRREFVSLMQKDRISLEYHNKKIERLSRLITQFAISQSTLEEVFTIINKPLKPKIQAQDTTFTTIDDNKY</sequence>
<dbReference type="EMBL" id="CAMPGE010024920">
    <property type="protein sequence ID" value="CAI2382726.1"/>
    <property type="molecule type" value="Genomic_DNA"/>
</dbReference>
<feature type="transmembrane region" description="Helical" evidence="9">
    <location>
        <begin position="363"/>
        <end position="385"/>
    </location>
</feature>
<evidence type="ECO:0000256" key="2">
    <source>
        <dbReference type="ARBA" id="ARBA00008869"/>
    </source>
</evidence>
<dbReference type="PANTHER" id="PTHR19229">
    <property type="entry name" value="ATP-BINDING CASSETTE TRANSPORTER SUBFAMILY A ABCA"/>
    <property type="match status" value="1"/>
</dbReference>
<organism evidence="11 12">
    <name type="scientific">Euplotes crassus</name>
    <dbReference type="NCBI Taxonomy" id="5936"/>
    <lineage>
        <taxon>Eukaryota</taxon>
        <taxon>Sar</taxon>
        <taxon>Alveolata</taxon>
        <taxon>Ciliophora</taxon>
        <taxon>Intramacronucleata</taxon>
        <taxon>Spirotrichea</taxon>
        <taxon>Hypotrichia</taxon>
        <taxon>Euplotida</taxon>
        <taxon>Euplotidae</taxon>
        <taxon>Moneuplotes</taxon>
    </lineage>
</organism>
<dbReference type="GO" id="GO:0005319">
    <property type="term" value="F:lipid transporter activity"/>
    <property type="evidence" value="ECO:0007669"/>
    <property type="project" value="TreeGrafter"/>
</dbReference>
<dbReference type="Proteomes" id="UP001295684">
    <property type="component" value="Unassembled WGS sequence"/>
</dbReference>
<dbReference type="InterPro" id="IPR017871">
    <property type="entry name" value="ABC_transporter-like_CS"/>
</dbReference>
<dbReference type="PROSITE" id="PS00211">
    <property type="entry name" value="ABC_TRANSPORTER_1"/>
    <property type="match status" value="1"/>
</dbReference>
<dbReference type="SMART" id="SM00382">
    <property type="entry name" value="AAA"/>
    <property type="match status" value="1"/>
</dbReference>
<dbReference type="GO" id="GO:0005524">
    <property type="term" value="F:ATP binding"/>
    <property type="evidence" value="ECO:0007669"/>
    <property type="project" value="UniProtKB-KW"/>
</dbReference>